<dbReference type="EMBL" id="AAKCDQ010000001">
    <property type="protein sequence ID" value="ECQ6722623.1"/>
    <property type="molecule type" value="Genomic_DNA"/>
</dbReference>
<evidence type="ECO:0000313" key="1">
    <source>
        <dbReference type="EMBL" id="ECQ6722623.1"/>
    </source>
</evidence>
<sequence length="204" mass="24844">MINLEWEELDRLEVDEKLEQILKFSYDAWISDPKNIRFFVRAFFLKWYLQIDNFDIESYEEQDEKLRYMYSYGEQELLDIPEVKWIMGYCLSLNPECFMGEENYDDVQLKGDKFLREASLANPEDVFLKDFYYASGGKSIKEFMKWKSENREQLTNYLQANFNYDSLFSDYFKEMVTMDFGEKMRKKGILEKLFSKLKKKDRHE</sequence>
<dbReference type="RefSeq" id="WP_149040464.1">
    <property type="nucleotide sequence ID" value="NZ_VTIO01000001.1"/>
</dbReference>
<comment type="caution">
    <text evidence="1">The sequence shown here is derived from an EMBL/GenBank/DDBJ whole genome shotgun (WGS) entry which is preliminary data.</text>
</comment>
<name>A0A5Y9DL74_LISMN</name>
<protein>
    <submittedName>
        <fullName evidence="1">Uncharacterized protein</fullName>
    </submittedName>
</protein>
<accession>A0A5Y9DL74</accession>
<dbReference type="AlphaFoldDB" id="A0A5Y9DL74"/>
<reference evidence="1" key="1">
    <citation type="submission" date="2019-08" db="EMBL/GenBank/DDBJ databases">
        <authorList>
            <consortium name="GenomeTrakr network: Whole genome sequencing for foodborne pathogen traceback"/>
        </authorList>
    </citation>
    <scope>NUCLEOTIDE SEQUENCE</scope>
    <source>
        <strain evidence="1">AG19-0288</strain>
    </source>
</reference>
<organism evidence="1">
    <name type="scientific">Listeria monocytogenes</name>
    <dbReference type="NCBI Taxonomy" id="1639"/>
    <lineage>
        <taxon>Bacteria</taxon>
        <taxon>Bacillati</taxon>
        <taxon>Bacillota</taxon>
        <taxon>Bacilli</taxon>
        <taxon>Bacillales</taxon>
        <taxon>Listeriaceae</taxon>
        <taxon>Listeria</taxon>
    </lineage>
</organism>
<gene>
    <name evidence="1" type="ORF">FZ622_06795</name>
</gene>
<proteinExistence type="predicted"/>